<dbReference type="FunFam" id="3.40.50.12390:FF:000002">
    <property type="entry name" value="5'-3' exoribonuclease 1"/>
    <property type="match status" value="1"/>
</dbReference>
<keyword evidence="6" id="KW-0963">Cytoplasm</keyword>
<evidence type="ECO:0000313" key="14">
    <source>
        <dbReference type="Proteomes" id="UP001182556"/>
    </source>
</evidence>
<evidence type="ECO:0000259" key="12">
    <source>
        <dbReference type="Pfam" id="PF18334"/>
    </source>
</evidence>
<dbReference type="GO" id="GO:0016075">
    <property type="term" value="P:rRNA catabolic process"/>
    <property type="evidence" value="ECO:0007669"/>
    <property type="project" value="TreeGrafter"/>
</dbReference>
<dbReference type="InterPro" id="IPR027073">
    <property type="entry name" value="5_3_exoribonuclease"/>
</dbReference>
<keyword evidence="6" id="KW-0866">Nonsense-mediated mRNA decay</keyword>
<dbReference type="InterPro" id="IPR040992">
    <property type="entry name" value="XRN1_D1"/>
</dbReference>
<feature type="region of interest" description="Disordered" evidence="7">
    <location>
        <begin position="461"/>
        <end position="494"/>
    </location>
</feature>
<comment type="subcellular location">
    <subcellularLocation>
        <location evidence="6">Cytoplasm</location>
    </subcellularLocation>
</comment>
<dbReference type="GO" id="GO:0005634">
    <property type="term" value="C:nucleus"/>
    <property type="evidence" value="ECO:0007669"/>
    <property type="project" value="TreeGrafter"/>
</dbReference>
<dbReference type="PANTHER" id="PTHR12341:SF7">
    <property type="entry name" value="5'-3' EXORIBONUCLEASE 1"/>
    <property type="match status" value="1"/>
</dbReference>
<dbReference type="Gene3D" id="2.170.260.40">
    <property type="match status" value="1"/>
</dbReference>
<dbReference type="PANTHER" id="PTHR12341">
    <property type="entry name" value="5'-&gt;3' EXORIBONUCLEASE"/>
    <property type="match status" value="1"/>
</dbReference>
<evidence type="ECO:0000256" key="3">
    <source>
        <dbReference type="ARBA" id="ARBA00022722"/>
    </source>
</evidence>
<dbReference type="Gene3D" id="2.30.30.750">
    <property type="match status" value="1"/>
</dbReference>
<comment type="similarity">
    <text evidence="1">Belongs to the 5'-3' exonuclease family. XRN2/RAT1 subfamily.</text>
</comment>
<dbReference type="GO" id="GO:0000184">
    <property type="term" value="P:nuclear-transcribed mRNA catabolic process, nonsense-mediated decay"/>
    <property type="evidence" value="ECO:0007669"/>
    <property type="project" value="UniProtKB-KW"/>
</dbReference>
<evidence type="ECO:0000256" key="1">
    <source>
        <dbReference type="ARBA" id="ARBA00006994"/>
    </source>
</evidence>
<evidence type="ECO:0000259" key="10">
    <source>
        <dbReference type="Pfam" id="PF18129"/>
    </source>
</evidence>
<dbReference type="Pfam" id="PF18334">
    <property type="entry name" value="XRN1_D2_D3"/>
    <property type="match status" value="1"/>
</dbReference>
<feature type="region of interest" description="Disordered" evidence="7">
    <location>
        <begin position="1299"/>
        <end position="1331"/>
    </location>
</feature>
<dbReference type="EC" id="3.1.13.-" evidence="6"/>
<keyword evidence="2" id="KW-0507">mRNA processing</keyword>
<evidence type="ECO:0000256" key="2">
    <source>
        <dbReference type="ARBA" id="ARBA00022664"/>
    </source>
</evidence>
<dbReference type="EMBL" id="JAODAN010000001">
    <property type="protein sequence ID" value="KAK1927129.1"/>
    <property type="molecule type" value="Genomic_DNA"/>
</dbReference>
<dbReference type="Gene3D" id="1.25.40.1050">
    <property type="match status" value="1"/>
</dbReference>
<reference evidence="13" key="1">
    <citation type="submission" date="2023-02" db="EMBL/GenBank/DDBJ databases">
        <title>Identification and recombinant expression of a fungal hydrolase from Papiliotrema laurentii that hydrolyzes apple cutin and clears colloidal polyester polyurethane.</title>
        <authorList>
            <consortium name="DOE Joint Genome Institute"/>
            <person name="Roman V.A."/>
            <person name="Bojanowski C."/>
            <person name="Crable B.R."/>
            <person name="Wagner D.N."/>
            <person name="Hung C.S."/>
            <person name="Nadeau L.J."/>
            <person name="Schratz L."/>
            <person name="Haridas S."/>
            <person name="Pangilinan J."/>
            <person name="Lipzen A."/>
            <person name="Na H."/>
            <person name="Yan M."/>
            <person name="Ng V."/>
            <person name="Grigoriev I.V."/>
            <person name="Spatafora J.W."/>
            <person name="Barlow D."/>
            <person name="Biffinger J."/>
            <person name="Kelley-Loughnane N."/>
            <person name="Varaljay V.A."/>
            <person name="Crookes-Goodson W.J."/>
        </authorList>
    </citation>
    <scope>NUCLEOTIDE SEQUENCE</scope>
    <source>
        <strain evidence="13">5307AH</strain>
    </source>
</reference>
<feature type="domain" description="5'-3' exoribonuclease 1 D1" evidence="11">
    <location>
        <begin position="748"/>
        <end position="937"/>
    </location>
</feature>
<feature type="compositionally biased region" description="Basic residues" evidence="7">
    <location>
        <begin position="1438"/>
        <end position="1448"/>
    </location>
</feature>
<dbReference type="InterPro" id="IPR047008">
    <property type="entry name" value="XRN1_SH3_sf"/>
</dbReference>
<dbReference type="Gene3D" id="3.40.50.12390">
    <property type="match status" value="2"/>
</dbReference>
<feature type="compositionally biased region" description="Gly residues" evidence="7">
    <location>
        <begin position="1424"/>
        <end position="1437"/>
    </location>
</feature>
<keyword evidence="4 6" id="KW-0378">Hydrolase</keyword>
<dbReference type="FunFam" id="1.25.40.1050:FF:000002">
    <property type="entry name" value="5'-3' exoribonuclease"/>
    <property type="match status" value="1"/>
</dbReference>
<feature type="region of interest" description="Disordered" evidence="7">
    <location>
        <begin position="98"/>
        <end position="125"/>
    </location>
</feature>
<dbReference type="GO" id="GO:0004534">
    <property type="term" value="F:5'-3' RNA exonuclease activity"/>
    <property type="evidence" value="ECO:0007669"/>
    <property type="project" value="TreeGrafter"/>
</dbReference>
<keyword evidence="5 6" id="KW-0269">Exonuclease</keyword>
<dbReference type="InterPro" id="IPR016494">
    <property type="entry name" value="5_3_exoribonuclease_1"/>
</dbReference>
<evidence type="ECO:0000256" key="6">
    <source>
        <dbReference type="PIRNR" id="PIRNR006743"/>
    </source>
</evidence>
<evidence type="ECO:0000259" key="11">
    <source>
        <dbReference type="Pfam" id="PF18332"/>
    </source>
</evidence>
<dbReference type="InterPro" id="IPR014722">
    <property type="entry name" value="Rib_uL2_dom2"/>
</dbReference>
<dbReference type="Pfam" id="PF18129">
    <property type="entry name" value="SH3_12"/>
    <property type="match status" value="1"/>
</dbReference>
<accession>A0AAD9L9A8</accession>
<gene>
    <name evidence="13" type="ORF">DB88DRAFT_476854</name>
</gene>
<organism evidence="13 14">
    <name type="scientific">Papiliotrema laurentii</name>
    <name type="common">Cryptococcus laurentii</name>
    <dbReference type="NCBI Taxonomy" id="5418"/>
    <lineage>
        <taxon>Eukaryota</taxon>
        <taxon>Fungi</taxon>
        <taxon>Dikarya</taxon>
        <taxon>Basidiomycota</taxon>
        <taxon>Agaricomycotina</taxon>
        <taxon>Tremellomycetes</taxon>
        <taxon>Tremellales</taxon>
        <taxon>Rhynchogastremaceae</taxon>
        <taxon>Papiliotrema</taxon>
    </lineage>
</organism>
<evidence type="ECO:0000256" key="5">
    <source>
        <dbReference type="ARBA" id="ARBA00022839"/>
    </source>
</evidence>
<feature type="domain" description="Xrn1 helical" evidence="9">
    <location>
        <begin position="273"/>
        <end position="696"/>
    </location>
</feature>
<dbReference type="Proteomes" id="UP001182556">
    <property type="component" value="Unassembled WGS sequence"/>
</dbReference>
<name>A0AAD9L9A8_PAPLA</name>
<feature type="compositionally biased region" description="Basic and acidic residues" evidence="7">
    <location>
        <begin position="106"/>
        <end position="125"/>
    </location>
</feature>
<dbReference type="InterPro" id="IPR047007">
    <property type="entry name" value="XRN1_D1_sf"/>
</dbReference>
<keyword evidence="14" id="KW-1185">Reference proteome</keyword>
<feature type="region of interest" description="Disordered" evidence="7">
    <location>
        <begin position="1411"/>
        <end position="1459"/>
    </location>
</feature>
<sequence>MGIPKFFRWLSERYPLTSQLITPNSIPTFDNLYLDMNGIIHNCSHPPSSENDPHFRITEEQMILAIFAYIDHLFTKIKPQKVFFMAIDGVAPRAKMNQQRSRRFRTARDAVEKRREAERKGEKLPEEKAFDSNCITPGTPFMARLSNHLKYYVTKRISEDAEWRNVKVILSGHDVPGEGEHKIQEFIRLSKAQPDYNPNTRHCLYGLDADLIMLGLLSHDPHFCLLREEVTFGRKAKKTTGLAQTNFYLLHLSLLREYLDLEFSSLASQIPFKYDLERIIDDFILMGIFVGNDFLPHLPDLHINEGALERIWAIYKQILPVAGGYLNEHGTIALGRLQLMLDELAKFELDNFEEEYADANWYKGKQQKEIQAMEKARKKGKMIITKDQLKILNQIRKFVTKHQAHPTKEDRCVFVNSFPDRDQRFLQELADALHLHTTWDETDEYGQPQVVLTFDLEGVSEAGTDNQSQHGTKDAADDQEDEEEWQSESSEDDEGDLAIQRVFAKYDKAKVVDNVSEDFEESYEEKLKEKLVEWKRGYYKGKLEIKYDEPKELGQIVYRYVEGLQWIMNYYYKGVSSWGWFYDYHYAPRISDLKGLGDLKFDFDLGKPFTPYQQLMGVLPEESKDHVPPAYRDLMTEETSPIIDFYPTDFELDMNGKKQDWEAVVKIPFIDQDRLLRAMAARDQRLTAEEKERNKGDVLSTQFVYDEAEQPVYPSSQPGFFPDVFKCHCRSSPFNLPKLGDGIDLILGLLDGVHLGAKALAGFPSLDTLPHTGSLGYHGVNVFQSDSKNQSMIISLTAKHDKVSTEQIARKFVGQRTFHSWPYLQEGLVVAVSDDMFKYELQQIGRTTKVVSTPHNPFQAIAWKKEADRVEHHQSKRFGILIGHVDVVLHVRPLKGLKRLDTGALVKDYEGPEREIRQPWQSVVTQVAFEDERYVEQDAPPMSQEFPEGERIIFMGIMAYGTAGQVAATTDTTLDINLAFFPSEKQENAEFKRIVATRPSGHYHISPVLARRLGISALALSRITSSLMVQLEDGSKVNIGLSLKFESKGMKVLGWSKRNDRGWEFSETTARVLERYKAAFPEPFHRFDSRGGDIVTSAELCPTSEDPDKTIRAMKKWLKDEGLNDLEPVSLFAEQLEKESVQAIERLADHFRSTKTQAGIKKAMVKGIPRQAVLKPAHAIYRLQGQRFALGDRVIMVVDAAAGGVPLAMKGVVIGIGTRDIDVVWDVPFMGGETLSGRCSEYRGSTVPFTSCLNLTDPQFAVGEATPPQNVSSNAQPFKPKLGPSPAVPMQNYRPAVPGKNPVQIARNPNKPSHANAHGHGQNGPLQYGNAAKGLRPQHRAEDLLATHKDHLQSVLTGQAKVMAAQQASRISGYPRTQPQPGSKVHAHPVQHVAKSPVKTHVALPTIAKPVPAPALTHGTHGDAAGGRGGHAGGRGRGAGRGRGRGRGRGGAQSAQSAA</sequence>
<dbReference type="InterPro" id="IPR004859">
    <property type="entry name" value="Xrn1_N"/>
</dbReference>
<feature type="domain" description="Exoribonuclease Xrn1 D2/D3" evidence="12">
    <location>
        <begin position="941"/>
        <end position="1166"/>
    </location>
</feature>
<dbReference type="InterPro" id="IPR041412">
    <property type="entry name" value="Xrn1_helical"/>
</dbReference>
<evidence type="ECO:0000256" key="7">
    <source>
        <dbReference type="SAM" id="MobiDB-lite"/>
    </source>
</evidence>
<feature type="domain" description="Xrn1 N-terminal" evidence="8">
    <location>
        <begin position="1"/>
        <end position="229"/>
    </location>
</feature>
<comment type="function">
    <text evidence="6">Multifunctional protein that exhibits several independent functions at different levels of the cellular processes. 5'-3' exonuclease component of the nonsense-mediated mRNA decay (NMD) which is a highly conserved mRNA degradation pathway, an RNA surveillance system whose role is to identify and rid cells of mRNA with premature termination codons and thus prevents accumulation of potentially harmful truncated proteins.</text>
</comment>
<feature type="compositionally biased region" description="Acidic residues" evidence="7">
    <location>
        <begin position="477"/>
        <end position="494"/>
    </location>
</feature>
<keyword evidence="6" id="KW-0694">RNA-binding</keyword>
<keyword evidence="3 6" id="KW-0540">Nuclease</keyword>
<dbReference type="PIRSF" id="PIRSF006743">
    <property type="entry name" value="Exonuclease_Xnr1"/>
    <property type="match status" value="1"/>
</dbReference>
<proteinExistence type="inferred from homology"/>
<dbReference type="GO" id="GO:0006397">
    <property type="term" value="P:mRNA processing"/>
    <property type="evidence" value="ECO:0007669"/>
    <property type="project" value="UniProtKB-KW"/>
</dbReference>
<dbReference type="GO" id="GO:0005737">
    <property type="term" value="C:cytoplasm"/>
    <property type="evidence" value="ECO:0007669"/>
    <property type="project" value="UniProtKB-SubCell"/>
</dbReference>
<feature type="domain" description="5'-3' exoribonuclease 1 SH3-like" evidence="10">
    <location>
        <begin position="1186"/>
        <end position="1254"/>
    </location>
</feature>
<evidence type="ECO:0000259" key="9">
    <source>
        <dbReference type="Pfam" id="PF17846"/>
    </source>
</evidence>
<evidence type="ECO:0000256" key="4">
    <source>
        <dbReference type="ARBA" id="ARBA00022801"/>
    </source>
</evidence>
<evidence type="ECO:0000259" key="8">
    <source>
        <dbReference type="Pfam" id="PF03159"/>
    </source>
</evidence>
<dbReference type="InterPro" id="IPR041385">
    <property type="entry name" value="SH3_12"/>
</dbReference>
<feature type="region of interest" description="Disordered" evidence="7">
    <location>
        <begin position="1367"/>
        <end position="1387"/>
    </location>
</feature>
<protein>
    <recommendedName>
        <fullName evidence="6">5'-3' exoribonuclease 1</fullName>
        <ecNumber evidence="6">3.1.13.-</ecNumber>
    </recommendedName>
</protein>
<evidence type="ECO:0000313" key="13">
    <source>
        <dbReference type="EMBL" id="KAK1927129.1"/>
    </source>
</evidence>
<dbReference type="Pfam" id="PF18332">
    <property type="entry name" value="XRN1_D1"/>
    <property type="match status" value="1"/>
</dbReference>
<dbReference type="Pfam" id="PF17846">
    <property type="entry name" value="XRN_M"/>
    <property type="match status" value="1"/>
</dbReference>
<feature type="compositionally biased region" description="Polar residues" evidence="7">
    <location>
        <begin position="1367"/>
        <end position="1381"/>
    </location>
</feature>
<dbReference type="Gene3D" id="2.30.30.30">
    <property type="match status" value="1"/>
</dbReference>
<dbReference type="InterPro" id="IPR041106">
    <property type="entry name" value="XRN1_D2_D3"/>
</dbReference>
<dbReference type="CDD" id="cd18673">
    <property type="entry name" value="PIN_XRN1-2-like"/>
    <property type="match status" value="1"/>
</dbReference>
<dbReference type="Pfam" id="PF03159">
    <property type="entry name" value="XRN_N"/>
    <property type="match status" value="1"/>
</dbReference>
<comment type="caution">
    <text evidence="13">The sequence shown here is derived from an EMBL/GenBank/DDBJ whole genome shotgun (WGS) entry which is preliminary data.</text>
</comment>
<dbReference type="GO" id="GO:0003723">
    <property type="term" value="F:RNA binding"/>
    <property type="evidence" value="ECO:0007669"/>
    <property type="project" value="UniProtKB-KW"/>
</dbReference>